<dbReference type="Proteomes" id="UP000590412">
    <property type="component" value="Unassembled WGS sequence"/>
</dbReference>
<accession>A0A8X7NNF8</accession>
<dbReference type="InterPro" id="IPR041679">
    <property type="entry name" value="DNA2/NAM7-like_C"/>
</dbReference>
<dbReference type="EMBL" id="JABWAB010000001">
    <property type="protein sequence ID" value="KAF6058894.1"/>
    <property type="molecule type" value="Genomic_DNA"/>
</dbReference>
<dbReference type="InterPro" id="IPR045055">
    <property type="entry name" value="DNA2/NAM7-like"/>
</dbReference>
<dbReference type="PROSITE" id="PS00028">
    <property type="entry name" value="ZINC_FINGER_C2H2_1"/>
    <property type="match status" value="1"/>
</dbReference>
<dbReference type="GO" id="GO:0010494">
    <property type="term" value="C:cytoplasmic stress granule"/>
    <property type="evidence" value="ECO:0007669"/>
    <property type="project" value="EnsemblFungi"/>
</dbReference>
<dbReference type="GO" id="GO:0003678">
    <property type="term" value="F:DNA helicase activity"/>
    <property type="evidence" value="ECO:0007669"/>
    <property type="project" value="EnsemblFungi"/>
</dbReference>
<feature type="compositionally biased region" description="Basic and acidic residues" evidence="2">
    <location>
        <begin position="203"/>
        <end position="224"/>
    </location>
</feature>
<dbReference type="OrthoDB" id="6513042at2759"/>
<dbReference type="GO" id="GO:0000184">
    <property type="term" value="P:nuclear-transcribed mRNA catabolic process, nonsense-mediated decay"/>
    <property type="evidence" value="ECO:0007669"/>
    <property type="project" value="TreeGrafter"/>
</dbReference>
<evidence type="ECO:0000256" key="1">
    <source>
        <dbReference type="ARBA" id="ARBA00022806"/>
    </source>
</evidence>
<feature type="compositionally biased region" description="Low complexity" evidence="2">
    <location>
        <begin position="303"/>
        <end position="321"/>
    </location>
</feature>
<dbReference type="PANTHER" id="PTHR10887:SF317">
    <property type="entry name" value="ATP-DEPENDENT RNA HELICASE ECM32-RELATED"/>
    <property type="match status" value="1"/>
</dbReference>
<comment type="caution">
    <text evidence="4">The sequence shown here is derived from an EMBL/GenBank/DDBJ whole genome shotgun (WGS) entry which is preliminary data.</text>
</comment>
<dbReference type="PANTHER" id="PTHR10887">
    <property type="entry name" value="DNA2/NAM7 HELICASE FAMILY"/>
    <property type="match status" value="1"/>
</dbReference>
<feature type="compositionally biased region" description="Basic residues" evidence="2">
    <location>
        <begin position="182"/>
        <end position="202"/>
    </location>
</feature>
<feature type="compositionally biased region" description="Basic and acidic residues" evidence="2">
    <location>
        <begin position="377"/>
        <end position="398"/>
    </location>
</feature>
<organism evidence="4 5">
    <name type="scientific">Candida parapsilosis</name>
    <name type="common">Yeast</name>
    <dbReference type="NCBI Taxonomy" id="5480"/>
    <lineage>
        <taxon>Eukaryota</taxon>
        <taxon>Fungi</taxon>
        <taxon>Dikarya</taxon>
        <taxon>Ascomycota</taxon>
        <taxon>Saccharomycotina</taxon>
        <taxon>Pichiomycetes</taxon>
        <taxon>Debaryomycetaceae</taxon>
        <taxon>Candida/Lodderomyces clade</taxon>
        <taxon>Candida</taxon>
    </lineage>
</organism>
<dbReference type="InterPro" id="IPR027417">
    <property type="entry name" value="P-loop_NTPase"/>
</dbReference>
<evidence type="ECO:0000313" key="4">
    <source>
        <dbReference type="EMBL" id="KAF6058894.1"/>
    </source>
</evidence>
<dbReference type="FunFam" id="3.40.50.300:FF:001247">
    <property type="entry name" value="Erythrocyte membrane-associated antigen"/>
    <property type="match status" value="1"/>
</dbReference>
<dbReference type="InterPro" id="IPR013087">
    <property type="entry name" value="Znf_C2H2_type"/>
</dbReference>
<feature type="region of interest" description="Disordered" evidence="2">
    <location>
        <begin position="174"/>
        <end position="417"/>
    </location>
</feature>
<dbReference type="FunFam" id="3.40.50.300:FF:002019">
    <property type="entry name" value="DNA helicase I"/>
    <property type="match status" value="1"/>
</dbReference>
<dbReference type="AlphaFoldDB" id="A0A8X7NNF8"/>
<dbReference type="GO" id="GO:0003724">
    <property type="term" value="F:RNA helicase activity"/>
    <property type="evidence" value="ECO:0007669"/>
    <property type="project" value="TreeGrafter"/>
</dbReference>
<feature type="compositionally biased region" description="Low complexity" evidence="2">
    <location>
        <begin position="234"/>
        <end position="245"/>
    </location>
</feature>
<keyword evidence="1" id="KW-0378">Hydrolase</keyword>
<evidence type="ECO:0000256" key="2">
    <source>
        <dbReference type="SAM" id="MobiDB-lite"/>
    </source>
</evidence>
<name>A0A8X7NNF8_CANPA</name>
<dbReference type="Pfam" id="PF13086">
    <property type="entry name" value="AAA_11"/>
    <property type="match status" value="1"/>
</dbReference>
<dbReference type="Pfam" id="PF13087">
    <property type="entry name" value="AAA_12"/>
    <property type="match status" value="1"/>
</dbReference>
<keyword evidence="1" id="KW-0547">Nucleotide-binding</keyword>
<keyword evidence="1" id="KW-0347">Helicase</keyword>
<dbReference type="InterPro" id="IPR047187">
    <property type="entry name" value="SF1_C_Upf1"/>
</dbReference>
<keyword evidence="1" id="KW-0067">ATP-binding</keyword>
<dbReference type="CDD" id="cd18808">
    <property type="entry name" value="SF1_C_Upf1"/>
    <property type="match status" value="1"/>
</dbReference>
<dbReference type="GO" id="GO:0006449">
    <property type="term" value="P:regulation of translational termination"/>
    <property type="evidence" value="ECO:0007669"/>
    <property type="project" value="EnsemblFungi"/>
</dbReference>
<sequence length="1078" mass="119828">MQINPISEYFCETCSGAFENPNDAQKHLSTTRHKSVKLLPLDEILECEECADSNIHQLAILRYGLNDMALMCQQCLDSTTKDSGEEPTAKYTLSNGALFGKLAQYIKFRDISCASCGADDDLYVANTPNGQIVSCKQCLPKYESPNITFVSENDDKFLTELLGLKEVLVKSKSFGKKDGRRGGSRGGRKGGRGRSVGRSRRVKKEDPEAESRRQHYQESKKFASDVKSGSTVKAIGAGSIGDSSGKPPNGKEAKKAKGFRKMVGNVGDSKAVNSKDTKGDGKGSGKGKGQDNVKGNGKGNANGKGQSNSKPASKANSNADNLSTINSKMSSKTNKVEKTVSKNGSPKVGTSSKSQGSKQTNLKKETTHNPRNSKVAPKKESNTHMNDLKSPVRKEKTPSRQNSPAPSSELVLPPYITKYHPSPKPKLSYDTIDEYFREMSFNVFLEDQLTNVSNIIEPQDLIIEWFQDQDKKNNQFKVSIPMKPEIMNRFLSDTFKSLKKDPFQKDQAMFLILNDEIPWYGKVATVDSVKTGKNRKTSKVSHVEMVIVLYKWNNQPLPKTVHAQHLKLLPASIPVSRILNAMDNLANPSFIKMLLGKEPIKQITFNNRVNFSSNLNDSQKAAIQSVLNNKISVVQGPPGTGKTSAIYETIIQLLEALNTFPVLVVAASNIAIDNIAEKLLPKHGKSILRIAATSKEREYNRDHPLASICLHHKIFDAMSMKHQQVQNDMRRGTSVSSNAYKQFALEKFQITKEQVAQAKVILTTTVVAGGPQLKSLAKCPVVIMDEATQSSEPSTLIPLAVPGVEKFVFVGDQRQLSCFSLIPNLSTSLFERVLLNGSYVSPHMLDIQYRMHPAISEFPRTRFYNGKVKNGITADSRKMEGIPENPVFFWNTNGNAREQSVRNFLREDRGYTYTNRDEVSYIQQVLRSLLIEKGIHRENIGVVTPYSGQRDLISSVLVKDDIINPTNEELQVEVDIDDITNDSKPVSIHIVSGIMIASIDAFQGREKDFMIMSCVRSNNQGTIGFLKDERRLNVALTRAKYGLIMIGDVNCLKKGDKLWKEYMQYLEEKGLIHTQLIY</sequence>
<dbReference type="SUPFAM" id="SSF52540">
    <property type="entry name" value="P-loop containing nucleoside triphosphate hydrolases"/>
    <property type="match status" value="1"/>
</dbReference>
<evidence type="ECO:0000313" key="5">
    <source>
        <dbReference type="Proteomes" id="UP000590412"/>
    </source>
</evidence>
<reference evidence="4" key="1">
    <citation type="submission" date="2020-03" db="EMBL/GenBank/DDBJ databases">
        <title>FDA dAtabase for Regulatory Grade micrObial Sequences (FDA-ARGOS): Supporting development and validation of Infectious Disease Dx tests.</title>
        <authorList>
            <person name="Campos J."/>
            <person name="Goldberg B."/>
            <person name="Tallon L."/>
            <person name="Sadzewicz L."/>
            <person name="Vavikolanu K."/>
            <person name="Mehta A."/>
            <person name="Aluvathingal J."/>
            <person name="Nadendla S."/>
            <person name="Nandy P."/>
            <person name="Geyer C."/>
            <person name="Yan Y."/>
            <person name="Sichtig H."/>
        </authorList>
    </citation>
    <scope>NUCLEOTIDE SEQUENCE [LARGE SCALE GENOMIC DNA]</scope>
    <source>
        <strain evidence="4">FDAARGOS_652</strain>
    </source>
</reference>
<dbReference type="InterPro" id="IPR041677">
    <property type="entry name" value="DNA2/NAM7_AAA_11"/>
</dbReference>
<evidence type="ECO:0000259" key="3">
    <source>
        <dbReference type="PROSITE" id="PS00028"/>
    </source>
</evidence>
<proteinExistence type="predicted"/>
<protein>
    <submittedName>
        <fullName evidence="4">AAA domain family protein</fullName>
    </submittedName>
</protein>
<feature type="compositionally biased region" description="Basic and acidic residues" evidence="2">
    <location>
        <begin position="273"/>
        <end position="291"/>
    </location>
</feature>
<feature type="compositionally biased region" description="Polar residues" evidence="2">
    <location>
        <begin position="322"/>
        <end position="333"/>
    </location>
</feature>
<feature type="compositionally biased region" description="Polar residues" evidence="2">
    <location>
        <begin position="341"/>
        <end position="360"/>
    </location>
</feature>
<dbReference type="Gene3D" id="3.40.50.300">
    <property type="entry name" value="P-loop containing nucleotide triphosphate hydrolases"/>
    <property type="match status" value="2"/>
</dbReference>
<feature type="domain" description="C2H2-type" evidence="3">
    <location>
        <begin position="11"/>
        <end position="33"/>
    </location>
</feature>
<gene>
    <name evidence="4" type="ORF">FOB60_000476</name>
</gene>